<gene>
    <name evidence="2" type="ORF">Rhow_005249</name>
</gene>
<dbReference type="SUPFAM" id="SSF53901">
    <property type="entry name" value="Thiolase-like"/>
    <property type="match status" value="2"/>
</dbReference>
<name>A0A402CDC3_RHOWR</name>
<dbReference type="AlphaFoldDB" id="A0A402CDC3"/>
<comment type="caution">
    <text evidence="2">The sequence shown here is derived from an EMBL/GenBank/DDBJ whole genome shotgun (WGS) entry which is preliminary data.</text>
</comment>
<proteinExistence type="predicted"/>
<sequence>MTLEQIALLASRVIEDAGIEPTAVDGIITTRIAESTKFVPSTIVEYLGLPVNYAEFVDLGGANATAGVWRAAAAIELGLCSAVLVVIPGAAESLPTPTRRPAAPTSYFGASSAEFGSPQAEFEIPYGLIGQNVPYAQIARRYGDAYGYDSYALAKIAADQRTNACATPDAVFFGKKITVEDVLASPIIADPIHMLEVVMPCQGGAGVLVVNRELAAQSKHRPAWVTGFGERVTNKSLAYAKDLLVTPMEAAAQRAFAMANIGPGEVDLVSLYDCYTITVLMTLEDAGFCPRGEGARFVREHDLTFRGDFPLNTAGGQLSFGQAGAAGGMHHVCDAVRQIMGRAGDAQLKQCATAFVSGNGGIMSEQIALILQGER</sequence>
<dbReference type="InterPro" id="IPR016039">
    <property type="entry name" value="Thiolase-like"/>
</dbReference>
<dbReference type="Proteomes" id="UP000287519">
    <property type="component" value="Unassembled WGS sequence"/>
</dbReference>
<keyword evidence="2" id="KW-0808">Transferase</keyword>
<dbReference type="Pfam" id="PF22691">
    <property type="entry name" value="Thiolase_C_1"/>
    <property type="match status" value="1"/>
</dbReference>
<evidence type="ECO:0000313" key="3">
    <source>
        <dbReference type="Proteomes" id="UP000287519"/>
    </source>
</evidence>
<feature type="domain" description="Thiolase C-terminal" evidence="1">
    <location>
        <begin position="229"/>
        <end position="372"/>
    </location>
</feature>
<accession>A0A402CDC3</accession>
<dbReference type="PIRSF" id="PIRSF000429">
    <property type="entry name" value="Ac-CoA_Ac_transf"/>
    <property type="match status" value="1"/>
</dbReference>
<protein>
    <submittedName>
        <fullName evidence="2">Acetyl-CoA acetyltransferase</fullName>
    </submittedName>
</protein>
<dbReference type="GO" id="GO:0016747">
    <property type="term" value="F:acyltransferase activity, transferring groups other than amino-acyl groups"/>
    <property type="evidence" value="ECO:0007669"/>
    <property type="project" value="InterPro"/>
</dbReference>
<keyword evidence="3" id="KW-1185">Reference proteome</keyword>
<dbReference type="CDD" id="cd00829">
    <property type="entry name" value="SCP-x_thiolase"/>
    <property type="match status" value="1"/>
</dbReference>
<dbReference type="Gene3D" id="3.40.47.10">
    <property type="match status" value="1"/>
</dbReference>
<evidence type="ECO:0000259" key="1">
    <source>
        <dbReference type="Pfam" id="PF22691"/>
    </source>
</evidence>
<evidence type="ECO:0000313" key="2">
    <source>
        <dbReference type="EMBL" id="GCE41590.1"/>
    </source>
</evidence>
<dbReference type="EMBL" id="BHYM01000045">
    <property type="protein sequence ID" value="GCE41590.1"/>
    <property type="molecule type" value="Genomic_DNA"/>
</dbReference>
<dbReference type="PANTHER" id="PTHR42870:SF1">
    <property type="entry name" value="NON-SPECIFIC LIPID-TRANSFER PROTEIN-LIKE 2"/>
    <property type="match status" value="1"/>
</dbReference>
<organism evidence="2 3">
    <name type="scientific">Rhodococcus wratislaviensis</name>
    <name type="common">Tsukamurella wratislaviensis</name>
    <dbReference type="NCBI Taxonomy" id="44752"/>
    <lineage>
        <taxon>Bacteria</taxon>
        <taxon>Bacillati</taxon>
        <taxon>Actinomycetota</taxon>
        <taxon>Actinomycetes</taxon>
        <taxon>Mycobacteriales</taxon>
        <taxon>Nocardiaceae</taxon>
        <taxon>Rhodococcus</taxon>
    </lineage>
</organism>
<dbReference type="InterPro" id="IPR002155">
    <property type="entry name" value="Thiolase"/>
</dbReference>
<reference evidence="2 3" key="1">
    <citation type="submission" date="2018-11" db="EMBL/GenBank/DDBJ databases">
        <title>Microbial catabolism of amino acid.</title>
        <authorList>
            <person name="Hibi M."/>
            <person name="Ogawa J."/>
        </authorList>
    </citation>
    <scope>NUCLEOTIDE SEQUENCE [LARGE SCALE GENOMIC DNA]</scope>
    <source>
        <strain evidence="2 3">C31-06</strain>
    </source>
</reference>
<dbReference type="InterPro" id="IPR055140">
    <property type="entry name" value="Thiolase_C_2"/>
</dbReference>
<dbReference type="PANTHER" id="PTHR42870">
    <property type="entry name" value="ACETYL-COA C-ACETYLTRANSFERASE"/>
    <property type="match status" value="1"/>
</dbReference>